<dbReference type="GO" id="GO:0005509">
    <property type="term" value="F:calcium ion binding"/>
    <property type="evidence" value="ECO:0007669"/>
    <property type="project" value="InterPro"/>
</dbReference>
<dbReference type="STRING" id="121845.A0A3Q0J3V5"/>
<keyword evidence="3" id="KW-1185">Reference proteome</keyword>
<dbReference type="KEGG" id="dci:103514385"/>
<name>A0A3Q0J3V5_DIACI</name>
<evidence type="ECO:0000259" key="2">
    <source>
        <dbReference type="Pfam" id="PF13202"/>
    </source>
</evidence>
<gene>
    <name evidence="4" type="primary">LOC103514385</name>
</gene>
<dbReference type="Proteomes" id="UP000079169">
    <property type="component" value="Unplaced"/>
</dbReference>
<dbReference type="AlphaFoldDB" id="A0A3Q0J3V5"/>
<dbReference type="GeneID" id="103514385"/>
<dbReference type="Pfam" id="PF13202">
    <property type="entry name" value="EF-hand_5"/>
    <property type="match status" value="2"/>
</dbReference>
<evidence type="ECO:0000313" key="4">
    <source>
        <dbReference type="RefSeq" id="XP_026683172.1"/>
    </source>
</evidence>
<proteinExistence type="predicted"/>
<dbReference type="Gene3D" id="1.10.238.10">
    <property type="entry name" value="EF-hand"/>
    <property type="match status" value="1"/>
</dbReference>
<evidence type="ECO:0000256" key="1">
    <source>
        <dbReference type="ARBA" id="ARBA00022837"/>
    </source>
</evidence>
<dbReference type="InterPro" id="IPR018247">
    <property type="entry name" value="EF_Hand_1_Ca_BS"/>
</dbReference>
<dbReference type="PROSITE" id="PS00018">
    <property type="entry name" value="EF_HAND_1"/>
    <property type="match status" value="1"/>
</dbReference>
<sequence length="149" mass="17429">MPISEFRKKKLMYVFKVFIDVNGSGTIDKIAYLYPCVNSYGKAQAKLLLIFFFLQIYSFSYPPVSSDFQKICKMRGWEQGNPKIDSTRSILLQVWEGLKTRADQDHDGQVSQEEWCTMWDEFARQPEAALDWQNSYMNFMFDLEDASGE</sequence>
<feature type="domain" description="EF-hand" evidence="2">
    <location>
        <begin position="19"/>
        <end position="29"/>
    </location>
</feature>
<organism evidence="3 4">
    <name type="scientific">Diaphorina citri</name>
    <name type="common">Asian citrus psyllid</name>
    <dbReference type="NCBI Taxonomy" id="121845"/>
    <lineage>
        <taxon>Eukaryota</taxon>
        <taxon>Metazoa</taxon>
        <taxon>Ecdysozoa</taxon>
        <taxon>Arthropoda</taxon>
        <taxon>Hexapoda</taxon>
        <taxon>Insecta</taxon>
        <taxon>Pterygota</taxon>
        <taxon>Neoptera</taxon>
        <taxon>Paraneoptera</taxon>
        <taxon>Hemiptera</taxon>
        <taxon>Sternorrhyncha</taxon>
        <taxon>Psylloidea</taxon>
        <taxon>Psyllidae</taxon>
        <taxon>Diaphorininae</taxon>
        <taxon>Diaphorina</taxon>
    </lineage>
</organism>
<reference evidence="4" key="1">
    <citation type="submission" date="2025-08" db="UniProtKB">
        <authorList>
            <consortium name="RefSeq"/>
        </authorList>
    </citation>
    <scope>IDENTIFICATION</scope>
</reference>
<dbReference type="RefSeq" id="XP_026683172.1">
    <property type="nucleotide sequence ID" value="XM_026827371.1"/>
</dbReference>
<keyword evidence="1" id="KW-0106">Calcium</keyword>
<dbReference type="InterPro" id="IPR002048">
    <property type="entry name" value="EF_hand_dom"/>
</dbReference>
<feature type="domain" description="EF-hand" evidence="2">
    <location>
        <begin position="102"/>
        <end position="115"/>
    </location>
</feature>
<dbReference type="SUPFAM" id="SSF47473">
    <property type="entry name" value="EF-hand"/>
    <property type="match status" value="1"/>
</dbReference>
<dbReference type="InterPro" id="IPR011992">
    <property type="entry name" value="EF-hand-dom_pair"/>
</dbReference>
<evidence type="ECO:0000313" key="3">
    <source>
        <dbReference type="Proteomes" id="UP000079169"/>
    </source>
</evidence>
<protein>
    <submittedName>
        <fullName evidence="4">Uncharacterized protein LOC103514385</fullName>
    </submittedName>
</protein>
<accession>A0A3Q0J3V5</accession>
<dbReference type="PaxDb" id="121845-A0A3Q0J3V5"/>